<dbReference type="Proteomes" id="UP000580250">
    <property type="component" value="Unassembled WGS sequence"/>
</dbReference>
<comment type="caution">
    <text evidence="1">The sequence shown here is derived from an EMBL/GenBank/DDBJ whole genome shotgun (WGS) entry which is preliminary data.</text>
</comment>
<gene>
    <name evidence="1" type="ORF">MENT_LOCUS14825</name>
</gene>
<sequence>MDNLLWLYSMRDIENSSLVPDFEKAMCGQLINSIEWDKSGTRSNSCTVDGNPFLSHNKINFHFCTLTLLTSP</sequence>
<proteinExistence type="predicted"/>
<organism evidence="1 2">
    <name type="scientific">Meloidogyne enterolobii</name>
    <name type="common">Root-knot nematode worm</name>
    <name type="synonym">Meloidogyne mayaguensis</name>
    <dbReference type="NCBI Taxonomy" id="390850"/>
    <lineage>
        <taxon>Eukaryota</taxon>
        <taxon>Metazoa</taxon>
        <taxon>Ecdysozoa</taxon>
        <taxon>Nematoda</taxon>
        <taxon>Chromadorea</taxon>
        <taxon>Rhabditida</taxon>
        <taxon>Tylenchina</taxon>
        <taxon>Tylenchomorpha</taxon>
        <taxon>Tylenchoidea</taxon>
        <taxon>Meloidogynidae</taxon>
        <taxon>Meloidogyninae</taxon>
        <taxon>Meloidogyne</taxon>
    </lineage>
</organism>
<evidence type="ECO:0000313" key="2">
    <source>
        <dbReference type="Proteomes" id="UP000580250"/>
    </source>
</evidence>
<dbReference type="AlphaFoldDB" id="A0A6V7UNP7"/>
<reference evidence="1 2" key="1">
    <citation type="submission" date="2020-08" db="EMBL/GenBank/DDBJ databases">
        <authorList>
            <person name="Koutsovoulos G."/>
            <person name="Danchin GJ E."/>
        </authorList>
    </citation>
    <scope>NUCLEOTIDE SEQUENCE [LARGE SCALE GENOMIC DNA]</scope>
</reference>
<dbReference type="EMBL" id="CAJEWN010000085">
    <property type="protein sequence ID" value="CAD2161397.1"/>
    <property type="molecule type" value="Genomic_DNA"/>
</dbReference>
<accession>A0A6V7UNP7</accession>
<name>A0A6V7UNP7_MELEN</name>
<evidence type="ECO:0000313" key="1">
    <source>
        <dbReference type="EMBL" id="CAD2161397.1"/>
    </source>
</evidence>
<protein>
    <submittedName>
        <fullName evidence="1">Uncharacterized protein</fullName>
    </submittedName>
</protein>